<dbReference type="EMBL" id="JBHSAF010000003">
    <property type="protein sequence ID" value="MFC3912857.1"/>
    <property type="molecule type" value="Genomic_DNA"/>
</dbReference>
<sequence length="114" mass="13051">MIDWFQSLQIEQNERDIAQNKSAQRNSEGHLGVLEEKIDSLYIMTLAALELLHEQGVTKMQIMNKIEEIDLRDGKVDGKLAQPTQCPDCGHRISKRRSNCFYCGARINGLSFNR</sequence>
<reference evidence="2" key="1">
    <citation type="journal article" date="2019" name="Int. J. Syst. Evol. Microbiol.">
        <title>The Global Catalogue of Microorganisms (GCM) 10K type strain sequencing project: providing services to taxonomists for standard genome sequencing and annotation.</title>
        <authorList>
            <consortium name="The Broad Institute Genomics Platform"/>
            <consortium name="The Broad Institute Genome Sequencing Center for Infectious Disease"/>
            <person name="Wu L."/>
            <person name="Ma J."/>
        </authorList>
    </citation>
    <scope>NUCLEOTIDE SEQUENCE [LARGE SCALE GENOMIC DNA]</scope>
    <source>
        <strain evidence="2">CCUG 54939</strain>
    </source>
</reference>
<evidence type="ECO:0008006" key="3">
    <source>
        <dbReference type="Google" id="ProtNLM"/>
    </source>
</evidence>
<accession>A0ABV8CLQ8</accession>
<organism evidence="1 2">
    <name type="scientific">Pseudaeromonas sharmana</name>
    <dbReference type="NCBI Taxonomy" id="328412"/>
    <lineage>
        <taxon>Bacteria</taxon>
        <taxon>Pseudomonadati</taxon>
        <taxon>Pseudomonadota</taxon>
        <taxon>Gammaproteobacteria</taxon>
        <taxon>Aeromonadales</taxon>
        <taxon>Aeromonadaceae</taxon>
        <taxon>Pseudaeromonas</taxon>
    </lineage>
</organism>
<keyword evidence="2" id="KW-1185">Reference proteome</keyword>
<comment type="caution">
    <text evidence="1">The sequence shown here is derived from an EMBL/GenBank/DDBJ whole genome shotgun (WGS) entry which is preliminary data.</text>
</comment>
<gene>
    <name evidence="1" type="ORF">ACFOSS_05175</name>
</gene>
<name>A0ABV8CLQ8_9GAMM</name>
<protein>
    <recommendedName>
        <fullName evidence="3">Zinc ribbon domain-containing protein</fullName>
    </recommendedName>
</protein>
<dbReference type="Proteomes" id="UP001595692">
    <property type="component" value="Unassembled WGS sequence"/>
</dbReference>
<dbReference type="RefSeq" id="WP_377151058.1">
    <property type="nucleotide sequence ID" value="NZ_JBHSAF010000003.1"/>
</dbReference>
<evidence type="ECO:0000313" key="2">
    <source>
        <dbReference type="Proteomes" id="UP001595692"/>
    </source>
</evidence>
<evidence type="ECO:0000313" key="1">
    <source>
        <dbReference type="EMBL" id="MFC3912857.1"/>
    </source>
</evidence>
<proteinExistence type="predicted"/>